<accession>A0AAV7NKG5</accession>
<gene>
    <name evidence="2" type="ORF">NDU88_003353</name>
</gene>
<feature type="region of interest" description="Disordered" evidence="1">
    <location>
        <begin position="63"/>
        <end position="82"/>
    </location>
</feature>
<organism evidence="2 3">
    <name type="scientific">Pleurodeles waltl</name>
    <name type="common">Iberian ribbed newt</name>
    <dbReference type="NCBI Taxonomy" id="8319"/>
    <lineage>
        <taxon>Eukaryota</taxon>
        <taxon>Metazoa</taxon>
        <taxon>Chordata</taxon>
        <taxon>Craniata</taxon>
        <taxon>Vertebrata</taxon>
        <taxon>Euteleostomi</taxon>
        <taxon>Amphibia</taxon>
        <taxon>Batrachia</taxon>
        <taxon>Caudata</taxon>
        <taxon>Salamandroidea</taxon>
        <taxon>Salamandridae</taxon>
        <taxon>Pleurodelinae</taxon>
        <taxon>Pleurodeles</taxon>
    </lineage>
</organism>
<sequence length="82" mass="9179">MKRTVTVYSKCWDNYKHRTKEKLAKNLKAAMQIGGGSPVPQEELDALEEWVAAVIPVELVAGVPRQDSAAHEEQPQTQGEYQ</sequence>
<keyword evidence="3" id="KW-1185">Reference proteome</keyword>
<evidence type="ECO:0000256" key="1">
    <source>
        <dbReference type="SAM" id="MobiDB-lite"/>
    </source>
</evidence>
<reference evidence="2" key="1">
    <citation type="journal article" date="2022" name="bioRxiv">
        <title>Sequencing and chromosome-scale assembly of the giantPleurodeles waltlgenome.</title>
        <authorList>
            <person name="Brown T."/>
            <person name="Elewa A."/>
            <person name="Iarovenko S."/>
            <person name="Subramanian E."/>
            <person name="Araus A.J."/>
            <person name="Petzold A."/>
            <person name="Susuki M."/>
            <person name="Suzuki K.-i.T."/>
            <person name="Hayashi T."/>
            <person name="Toyoda A."/>
            <person name="Oliveira C."/>
            <person name="Osipova E."/>
            <person name="Leigh N.D."/>
            <person name="Simon A."/>
            <person name="Yun M.H."/>
        </authorList>
    </citation>
    <scope>NUCLEOTIDE SEQUENCE</scope>
    <source>
        <strain evidence="2">20211129_DDA</strain>
        <tissue evidence="2">Liver</tissue>
    </source>
</reference>
<dbReference type="EMBL" id="JANPWB010000012">
    <property type="protein sequence ID" value="KAJ1115127.1"/>
    <property type="molecule type" value="Genomic_DNA"/>
</dbReference>
<dbReference type="AlphaFoldDB" id="A0AAV7NKG5"/>
<dbReference type="Proteomes" id="UP001066276">
    <property type="component" value="Chromosome 8"/>
</dbReference>
<proteinExistence type="predicted"/>
<comment type="caution">
    <text evidence="2">The sequence shown here is derived from an EMBL/GenBank/DDBJ whole genome shotgun (WGS) entry which is preliminary data.</text>
</comment>
<evidence type="ECO:0000313" key="2">
    <source>
        <dbReference type="EMBL" id="KAJ1115127.1"/>
    </source>
</evidence>
<name>A0AAV7NKG5_PLEWA</name>
<evidence type="ECO:0000313" key="3">
    <source>
        <dbReference type="Proteomes" id="UP001066276"/>
    </source>
</evidence>
<protein>
    <submittedName>
        <fullName evidence="2">Uncharacterized protein</fullName>
    </submittedName>
</protein>